<comment type="caution">
    <text evidence="13">The sequence shown here is derived from an EMBL/GenBank/DDBJ whole genome shotgun (WGS) entry which is preliminary data.</text>
</comment>
<gene>
    <name evidence="13" type="ORF">SU9_23055</name>
</gene>
<feature type="domain" description="PASTA" evidence="12">
    <location>
        <begin position="375"/>
        <end position="441"/>
    </location>
</feature>
<keyword evidence="4" id="KW-0547">Nucleotide-binding</keyword>
<name>J2JWV2_9ACTN</name>
<evidence type="ECO:0000259" key="12">
    <source>
        <dbReference type="PROSITE" id="PS51178"/>
    </source>
</evidence>
<accession>J2JWV2</accession>
<comment type="catalytic activity">
    <reaction evidence="7">
        <text>L-threonyl-[protein] + ATP = O-phospho-L-threonyl-[protein] + ADP + H(+)</text>
        <dbReference type="Rhea" id="RHEA:46608"/>
        <dbReference type="Rhea" id="RHEA-COMP:11060"/>
        <dbReference type="Rhea" id="RHEA-COMP:11605"/>
        <dbReference type="ChEBI" id="CHEBI:15378"/>
        <dbReference type="ChEBI" id="CHEBI:30013"/>
        <dbReference type="ChEBI" id="CHEBI:30616"/>
        <dbReference type="ChEBI" id="CHEBI:61977"/>
        <dbReference type="ChEBI" id="CHEBI:456216"/>
        <dbReference type="EC" id="2.7.11.1"/>
    </reaction>
</comment>
<evidence type="ECO:0000259" key="11">
    <source>
        <dbReference type="PROSITE" id="PS50011"/>
    </source>
</evidence>
<dbReference type="HOGENOM" id="CLU_000288_135_2_11"/>
<evidence type="ECO:0000256" key="9">
    <source>
        <dbReference type="SAM" id="MobiDB-lite"/>
    </source>
</evidence>
<dbReference type="FunFam" id="3.30.200.20:FF:000035">
    <property type="entry name" value="Serine/threonine protein kinase Stk1"/>
    <property type="match status" value="1"/>
</dbReference>
<sequence>MGQLLDGRYRVEARIAAGGMATVYQAMDTRLDRMLALKVMHPSLATDGAFVDRFIREAKSVARLSHPNVVGVFDQGTDGTYVYLAMEYVAGCTLRDVLRERGALQPRAALDILEPILAALGAAHRAGLVHRDMKPENVLIGDDGRVKVADFGLVRAVDTHTTASTGSVLGTVSYLAPEQMEHGTADARVDVYACGVVLYEMLTGTKPHTGGSVAQVLYQHLHEDVLPPSGLVPGLAPQLDELVALACARDPQHRPQDAVALLSRAQEARAQLTDAQLDVVPPQAKEVPAGGDGAERTDVLPRPAGTAPGVDEAELHRTSRLEVPPEERTTRLRPVPGGTGAPDRRTLPQRRRLLTALAAVLLVFGVGAGVWYINSGQFTTVPAVLDMPQAKAEKTLRDEGLGVKVVRGFSSNVDRGHVMKTDPANGKRIRGNGTVTLTVSRGPNIVTVPDLSGTPVADAKRKLRDRGLIPGTEAREFSDEVAKGSVIRTDPVAGSKRRPDTAVGLTISRGPAVQVPGVLGSKRADAATTLRAAGFQVRFADQPVFSTQDKGTVARQTPAEGGKLGKGDTVTLTLSKGPEMIPVPDVTGKNVDDAKKQLTDLGFQVEVDKPFFFPQDTVDSQSVEAGQKAPKGGTITIKLKGGL</sequence>
<reference evidence="13" key="1">
    <citation type="journal article" date="2012" name="J. Bacteriol.">
        <title>Genome Sequence of Streptomyces auratus Strain AGR0001, a Phoslactomycin-Producing Actinomycete.</title>
        <authorList>
            <person name="Han X."/>
            <person name="Li M."/>
            <person name="Ding Z."/>
            <person name="Zhao J."/>
            <person name="Ji K."/>
            <person name="Wen M."/>
            <person name="Lu T."/>
        </authorList>
    </citation>
    <scope>NUCLEOTIDE SEQUENCE [LARGE SCALE GENOMIC DNA]</scope>
    <source>
        <strain evidence="13">AGR0001</strain>
    </source>
</reference>
<dbReference type="Gene3D" id="1.10.510.10">
    <property type="entry name" value="Transferase(Phosphotransferase) domain 1"/>
    <property type="match status" value="1"/>
</dbReference>
<dbReference type="Pfam" id="PF03793">
    <property type="entry name" value="PASTA"/>
    <property type="match status" value="4"/>
</dbReference>
<dbReference type="PROSITE" id="PS50011">
    <property type="entry name" value="PROTEIN_KINASE_DOM"/>
    <property type="match status" value="1"/>
</dbReference>
<keyword evidence="5 13" id="KW-0418">Kinase</keyword>
<dbReference type="PROSITE" id="PS00108">
    <property type="entry name" value="PROTEIN_KINASE_ST"/>
    <property type="match status" value="1"/>
</dbReference>
<keyword evidence="6" id="KW-0067">ATP-binding</keyword>
<dbReference type="GO" id="GO:0005524">
    <property type="term" value="F:ATP binding"/>
    <property type="evidence" value="ECO:0007669"/>
    <property type="project" value="UniProtKB-KW"/>
</dbReference>
<dbReference type="GO" id="GO:0045717">
    <property type="term" value="P:negative regulation of fatty acid biosynthetic process"/>
    <property type="evidence" value="ECO:0007669"/>
    <property type="project" value="UniProtKB-ARBA"/>
</dbReference>
<dbReference type="InterPro" id="IPR005543">
    <property type="entry name" value="PASTA_dom"/>
</dbReference>
<dbReference type="InterPro" id="IPR008271">
    <property type="entry name" value="Ser/Thr_kinase_AS"/>
</dbReference>
<evidence type="ECO:0000256" key="8">
    <source>
        <dbReference type="ARBA" id="ARBA00048679"/>
    </source>
</evidence>
<evidence type="ECO:0000256" key="7">
    <source>
        <dbReference type="ARBA" id="ARBA00047899"/>
    </source>
</evidence>
<dbReference type="Gene3D" id="3.30.10.20">
    <property type="match status" value="4"/>
</dbReference>
<keyword evidence="2 13" id="KW-0723">Serine/threonine-protein kinase</keyword>
<evidence type="ECO:0000256" key="1">
    <source>
        <dbReference type="ARBA" id="ARBA00012513"/>
    </source>
</evidence>
<dbReference type="SMART" id="SM00220">
    <property type="entry name" value="S_TKc"/>
    <property type="match status" value="1"/>
</dbReference>
<keyword evidence="10" id="KW-1133">Transmembrane helix</keyword>
<dbReference type="EMBL" id="AJGV01000139">
    <property type="protein sequence ID" value="EJJ04595.1"/>
    <property type="molecule type" value="Genomic_DNA"/>
</dbReference>
<dbReference type="SUPFAM" id="SSF54184">
    <property type="entry name" value="Penicillin-binding protein 2x (pbp-2x), c-terminal domain"/>
    <property type="match status" value="1"/>
</dbReference>
<dbReference type="eggNOG" id="COG2815">
    <property type="taxonomic scope" value="Bacteria"/>
</dbReference>
<feature type="domain" description="Protein kinase" evidence="11">
    <location>
        <begin position="9"/>
        <end position="272"/>
    </location>
</feature>
<feature type="transmembrane region" description="Helical" evidence="10">
    <location>
        <begin position="353"/>
        <end position="373"/>
    </location>
</feature>
<dbReference type="PATRIC" id="fig|1160718.3.peg.4662"/>
<comment type="catalytic activity">
    <reaction evidence="8">
        <text>L-seryl-[protein] + ATP = O-phospho-L-seryl-[protein] + ADP + H(+)</text>
        <dbReference type="Rhea" id="RHEA:17989"/>
        <dbReference type="Rhea" id="RHEA-COMP:9863"/>
        <dbReference type="Rhea" id="RHEA-COMP:11604"/>
        <dbReference type="ChEBI" id="CHEBI:15378"/>
        <dbReference type="ChEBI" id="CHEBI:29999"/>
        <dbReference type="ChEBI" id="CHEBI:30616"/>
        <dbReference type="ChEBI" id="CHEBI:83421"/>
        <dbReference type="ChEBI" id="CHEBI:456216"/>
        <dbReference type="EC" id="2.7.11.1"/>
    </reaction>
</comment>
<dbReference type="eggNOG" id="COG0515">
    <property type="taxonomic scope" value="Bacteria"/>
</dbReference>
<proteinExistence type="predicted"/>
<dbReference type="InterPro" id="IPR000719">
    <property type="entry name" value="Prot_kinase_dom"/>
</dbReference>
<evidence type="ECO:0000256" key="6">
    <source>
        <dbReference type="ARBA" id="ARBA00022840"/>
    </source>
</evidence>
<evidence type="ECO:0000256" key="3">
    <source>
        <dbReference type="ARBA" id="ARBA00022679"/>
    </source>
</evidence>
<dbReference type="STRING" id="1160718.SU9_23055"/>
<dbReference type="PANTHER" id="PTHR43289">
    <property type="entry name" value="MITOGEN-ACTIVATED PROTEIN KINASE KINASE KINASE 20-RELATED"/>
    <property type="match status" value="1"/>
</dbReference>
<dbReference type="FunFam" id="1.10.510.10:FF:000021">
    <property type="entry name" value="Serine/threonine protein kinase"/>
    <property type="match status" value="1"/>
</dbReference>
<dbReference type="CDD" id="cd06577">
    <property type="entry name" value="PASTA_pknB"/>
    <property type="match status" value="4"/>
</dbReference>
<feature type="region of interest" description="Disordered" evidence="9">
    <location>
        <begin position="282"/>
        <end position="346"/>
    </location>
</feature>
<evidence type="ECO:0000256" key="10">
    <source>
        <dbReference type="SAM" id="Phobius"/>
    </source>
</evidence>
<feature type="domain" description="PASTA" evidence="12">
    <location>
        <begin position="442"/>
        <end position="509"/>
    </location>
</feature>
<feature type="compositionally biased region" description="Basic and acidic residues" evidence="9">
    <location>
        <begin position="313"/>
        <end position="330"/>
    </location>
</feature>
<keyword evidence="10" id="KW-0472">Membrane</keyword>
<evidence type="ECO:0000256" key="4">
    <source>
        <dbReference type="ARBA" id="ARBA00022741"/>
    </source>
</evidence>
<feature type="domain" description="PASTA" evidence="12">
    <location>
        <begin position="577"/>
        <end position="641"/>
    </location>
</feature>
<dbReference type="PROSITE" id="PS51178">
    <property type="entry name" value="PASTA"/>
    <property type="match status" value="4"/>
</dbReference>
<keyword evidence="10" id="KW-0812">Transmembrane</keyword>
<dbReference type="CDD" id="cd14014">
    <property type="entry name" value="STKc_PknB_like"/>
    <property type="match status" value="1"/>
</dbReference>
<dbReference type="NCBIfam" id="NF033483">
    <property type="entry name" value="PknB_PASTA_kin"/>
    <property type="match status" value="1"/>
</dbReference>
<protein>
    <recommendedName>
        <fullName evidence="1">non-specific serine/threonine protein kinase</fullName>
        <ecNumber evidence="1">2.7.11.1</ecNumber>
    </recommendedName>
</protein>
<dbReference type="GO" id="GO:0004674">
    <property type="term" value="F:protein serine/threonine kinase activity"/>
    <property type="evidence" value="ECO:0007669"/>
    <property type="project" value="UniProtKB-KW"/>
</dbReference>
<dbReference type="Gene3D" id="3.30.200.20">
    <property type="entry name" value="Phosphorylase Kinase, domain 1"/>
    <property type="match status" value="1"/>
</dbReference>
<dbReference type="InterPro" id="IPR011009">
    <property type="entry name" value="Kinase-like_dom_sf"/>
</dbReference>
<evidence type="ECO:0000313" key="13">
    <source>
        <dbReference type="EMBL" id="EJJ04595.1"/>
    </source>
</evidence>
<evidence type="ECO:0000256" key="5">
    <source>
        <dbReference type="ARBA" id="ARBA00022777"/>
    </source>
</evidence>
<dbReference type="SMART" id="SM00740">
    <property type="entry name" value="PASTA"/>
    <property type="match status" value="4"/>
</dbReference>
<dbReference type="AlphaFoldDB" id="J2JWV2"/>
<dbReference type="PANTHER" id="PTHR43289:SF34">
    <property type="entry name" value="SERINE_THREONINE-PROTEIN KINASE YBDM-RELATED"/>
    <property type="match status" value="1"/>
</dbReference>
<dbReference type="EC" id="2.7.11.1" evidence="1"/>
<evidence type="ECO:0000256" key="2">
    <source>
        <dbReference type="ARBA" id="ARBA00022527"/>
    </source>
</evidence>
<dbReference type="SUPFAM" id="SSF56112">
    <property type="entry name" value="Protein kinase-like (PK-like)"/>
    <property type="match status" value="1"/>
</dbReference>
<keyword evidence="3" id="KW-0808">Transferase</keyword>
<organism evidence="13">
    <name type="scientific">Streptomyces auratus AGR0001</name>
    <dbReference type="NCBI Taxonomy" id="1160718"/>
    <lineage>
        <taxon>Bacteria</taxon>
        <taxon>Bacillati</taxon>
        <taxon>Actinomycetota</taxon>
        <taxon>Actinomycetes</taxon>
        <taxon>Kitasatosporales</taxon>
        <taxon>Streptomycetaceae</taxon>
        <taxon>Streptomyces</taxon>
    </lineage>
</organism>
<dbReference type="Pfam" id="PF00069">
    <property type="entry name" value="Pkinase"/>
    <property type="match status" value="1"/>
</dbReference>
<feature type="domain" description="PASTA" evidence="12">
    <location>
        <begin position="510"/>
        <end position="576"/>
    </location>
</feature>